<dbReference type="AlphaFoldDB" id="A0A066WYT9"/>
<dbReference type="eggNOG" id="COG1187">
    <property type="taxonomic scope" value="Bacteria"/>
</dbReference>
<dbReference type="PROSITE" id="PS01149">
    <property type="entry name" value="PSI_RSU"/>
    <property type="match status" value="1"/>
</dbReference>
<dbReference type="NCBIfam" id="TIGR00093">
    <property type="entry name" value="pseudouridine synthase"/>
    <property type="match status" value="1"/>
</dbReference>
<dbReference type="STRING" id="1492738.FEM21_06460"/>
<dbReference type="InterPro" id="IPR000748">
    <property type="entry name" value="PsdUridine_synth_RsuA/RluB/E/F"/>
</dbReference>
<accession>A0A066WYT9</accession>
<keyword evidence="2 3" id="KW-0413">Isomerase</keyword>
<evidence type="ECO:0000256" key="3">
    <source>
        <dbReference type="RuleBase" id="RU003887"/>
    </source>
</evidence>
<dbReference type="InterPro" id="IPR020103">
    <property type="entry name" value="PsdUridine_synth_cat_dom_sf"/>
</dbReference>
<dbReference type="InterPro" id="IPR050343">
    <property type="entry name" value="RsuA_PseudoU_synthase"/>
</dbReference>
<evidence type="ECO:0000259" key="4">
    <source>
        <dbReference type="Pfam" id="PF00849"/>
    </source>
</evidence>
<comment type="caution">
    <text evidence="5">The sequence shown here is derived from an EMBL/GenBank/DDBJ whole genome shotgun (WGS) entry which is preliminary data.</text>
</comment>
<comment type="similarity">
    <text evidence="1 3">Belongs to the pseudouridine synthase RsuA family.</text>
</comment>
<dbReference type="InterPro" id="IPR042092">
    <property type="entry name" value="PsdUridine_s_RsuA/RluB/E/F_cat"/>
</dbReference>
<dbReference type="Gene3D" id="3.30.70.1560">
    <property type="entry name" value="Alpha-L RNA-binding motif"/>
    <property type="match status" value="1"/>
</dbReference>
<dbReference type="GO" id="GO:0003723">
    <property type="term" value="F:RNA binding"/>
    <property type="evidence" value="ECO:0007669"/>
    <property type="project" value="InterPro"/>
</dbReference>
<evidence type="ECO:0000256" key="2">
    <source>
        <dbReference type="ARBA" id="ARBA00023235"/>
    </source>
</evidence>
<protein>
    <recommendedName>
        <fullName evidence="3">Pseudouridine synthase</fullName>
        <ecNumber evidence="3">5.4.99.-</ecNumber>
    </recommendedName>
</protein>
<organism evidence="5 6">
    <name type="scientific">Flavobacterium seoulense</name>
    <dbReference type="NCBI Taxonomy" id="1492738"/>
    <lineage>
        <taxon>Bacteria</taxon>
        <taxon>Pseudomonadati</taxon>
        <taxon>Bacteroidota</taxon>
        <taxon>Flavobacteriia</taxon>
        <taxon>Flavobacteriales</taxon>
        <taxon>Flavobacteriaceae</taxon>
        <taxon>Flavobacterium</taxon>
    </lineage>
</organism>
<dbReference type="GO" id="GO:0140098">
    <property type="term" value="F:catalytic activity, acting on RNA"/>
    <property type="evidence" value="ECO:0007669"/>
    <property type="project" value="UniProtKB-ARBA"/>
</dbReference>
<dbReference type="GO" id="GO:0009982">
    <property type="term" value="F:pseudouridine synthase activity"/>
    <property type="evidence" value="ECO:0007669"/>
    <property type="project" value="InterPro"/>
</dbReference>
<name>A0A066WYT9_9FLAO</name>
<dbReference type="Gene3D" id="3.30.70.580">
    <property type="entry name" value="Pseudouridine synthase I, catalytic domain, N-terminal subdomain"/>
    <property type="match status" value="1"/>
</dbReference>
<dbReference type="PATRIC" id="fig|1492738.3.peg.640"/>
<evidence type="ECO:0000313" key="5">
    <source>
        <dbReference type="EMBL" id="KDN56094.1"/>
    </source>
</evidence>
<dbReference type="Proteomes" id="UP000027064">
    <property type="component" value="Unassembled WGS sequence"/>
</dbReference>
<dbReference type="PANTHER" id="PTHR47683">
    <property type="entry name" value="PSEUDOURIDINE SYNTHASE FAMILY PROTEIN-RELATED"/>
    <property type="match status" value="1"/>
</dbReference>
<dbReference type="InterPro" id="IPR006145">
    <property type="entry name" value="PsdUridine_synth_RsuA/RluA"/>
</dbReference>
<proteinExistence type="inferred from homology"/>
<dbReference type="EC" id="5.4.99.-" evidence="3"/>
<dbReference type="EMBL" id="JNCA01000006">
    <property type="protein sequence ID" value="KDN56094.1"/>
    <property type="molecule type" value="Genomic_DNA"/>
</dbReference>
<keyword evidence="6" id="KW-1185">Reference proteome</keyword>
<feature type="domain" description="Pseudouridine synthase RsuA/RluA-like" evidence="4">
    <location>
        <begin position="11"/>
        <end position="127"/>
    </location>
</feature>
<dbReference type="InterPro" id="IPR020094">
    <property type="entry name" value="TruA/RsuA/RluB/E/F_N"/>
</dbReference>
<reference evidence="5 6" key="1">
    <citation type="submission" date="2014-05" db="EMBL/GenBank/DDBJ databases">
        <title>Genome Sequence of Flavobacterium sp. EM1321.</title>
        <authorList>
            <person name="Shin S.-K."/>
            <person name="Yi H."/>
        </authorList>
    </citation>
    <scope>NUCLEOTIDE SEQUENCE [LARGE SCALE GENOMIC DNA]</scope>
    <source>
        <strain evidence="5 6">EM1321</strain>
    </source>
</reference>
<evidence type="ECO:0000313" key="6">
    <source>
        <dbReference type="Proteomes" id="UP000027064"/>
    </source>
</evidence>
<dbReference type="SUPFAM" id="SSF55120">
    <property type="entry name" value="Pseudouridine synthase"/>
    <property type="match status" value="1"/>
</dbReference>
<sequence>MGELYDFPEGTMAIGRLDEDSEGLLLLTTDGKVSEAIRSKKVDKEYYVQVDGIITQNAIDEIKKGVEIGFNGTKYITKPCEAKLIHEIPNFGARGKKIRDERHGPTSWASITVNEGKFRQVRKMTAAVGFPTLRLVRVRIGNVHLNTLQSGEVIEVENFDSNDNLNVKNQ</sequence>
<dbReference type="Pfam" id="PF00849">
    <property type="entry name" value="PseudoU_synth_2"/>
    <property type="match status" value="1"/>
</dbReference>
<gene>
    <name evidence="5" type="ORF">FEM21_06460</name>
</gene>
<dbReference type="GO" id="GO:0001522">
    <property type="term" value="P:pseudouridine synthesis"/>
    <property type="evidence" value="ECO:0007669"/>
    <property type="project" value="InterPro"/>
</dbReference>
<dbReference type="InterPro" id="IPR018496">
    <property type="entry name" value="PsdUridine_synth_RsuA/RluB_CS"/>
</dbReference>
<dbReference type="PANTHER" id="PTHR47683:SF2">
    <property type="entry name" value="RNA-BINDING S4 DOMAIN-CONTAINING PROTEIN"/>
    <property type="match status" value="1"/>
</dbReference>
<dbReference type="GO" id="GO:0006364">
    <property type="term" value="P:rRNA processing"/>
    <property type="evidence" value="ECO:0007669"/>
    <property type="project" value="UniProtKB-ARBA"/>
</dbReference>
<evidence type="ECO:0000256" key="1">
    <source>
        <dbReference type="ARBA" id="ARBA00008348"/>
    </source>
</evidence>